<dbReference type="InterPro" id="IPR009057">
    <property type="entry name" value="Homeodomain-like_sf"/>
</dbReference>
<evidence type="ECO:0000256" key="2">
    <source>
        <dbReference type="ARBA" id="ARBA00023242"/>
    </source>
</evidence>
<dbReference type="Gene3D" id="3.30.710.10">
    <property type="entry name" value="Potassium Channel Kv1.1, Chain A"/>
    <property type="match status" value="1"/>
</dbReference>
<dbReference type="GO" id="GO:0005634">
    <property type="term" value="C:nucleus"/>
    <property type="evidence" value="ECO:0007669"/>
    <property type="project" value="UniProtKB-SubCell"/>
</dbReference>
<accession>A0A482WLJ0</accession>
<dbReference type="Proteomes" id="UP000291343">
    <property type="component" value="Unassembled WGS sequence"/>
</dbReference>
<name>A0A482WLJ0_LAOST</name>
<dbReference type="PANTHER" id="PTHR23110">
    <property type="entry name" value="BTB DOMAIN TRANSCRIPTION FACTOR"/>
    <property type="match status" value="1"/>
</dbReference>
<evidence type="ECO:0000313" key="6">
    <source>
        <dbReference type="Proteomes" id="UP000291343"/>
    </source>
</evidence>
<evidence type="ECO:0000259" key="4">
    <source>
        <dbReference type="PROSITE" id="PS50097"/>
    </source>
</evidence>
<dbReference type="InParanoid" id="A0A482WLJ0"/>
<dbReference type="GO" id="GO:0006357">
    <property type="term" value="P:regulation of transcription by RNA polymerase II"/>
    <property type="evidence" value="ECO:0007669"/>
    <property type="project" value="TreeGrafter"/>
</dbReference>
<dbReference type="EMBL" id="QKKF02032620">
    <property type="protein sequence ID" value="RZF34096.1"/>
    <property type="molecule type" value="Genomic_DNA"/>
</dbReference>
<comment type="subcellular location">
    <subcellularLocation>
        <location evidence="1">Nucleus</location>
    </subcellularLocation>
</comment>
<reference evidence="5 6" key="1">
    <citation type="journal article" date="2017" name="Gigascience">
        <title>Genome sequence of the small brown planthopper, Laodelphax striatellus.</title>
        <authorList>
            <person name="Zhu J."/>
            <person name="Jiang F."/>
            <person name="Wang X."/>
            <person name="Yang P."/>
            <person name="Bao Y."/>
            <person name="Zhao W."/>
            <person name="Wang W."/>
            <person name="Lu H."/>
            <person name="Wang Q."/>
            <person name="Cui N."/>
            <person name="Li J."/>
            <person name="Chen X."/>
            <person name="Luo L."/>
            <person name="Yu J."/>
            <person name="Kang L."/>
            <person name="Cui F."/>
        </authorList>
    </citation>
    <scope>NUCLEOTIDE SEQUENCE [LARGE SCALE GENOMIC DNA]</scope>
    <source>
        <strain evidence="5">Lst14</strain>
    </source>
</reference>
<evidence type="ECO:0000313" key="5">
    <source>
        <dbReference type="EMBL" id="RZF34096.1"/>
    </source>
</evidence>
<evidence type="ECO:0000256" key="3">
    <source>
        <dbReference type="SAM" id="MobiDB-lite"/>
    </source>
</evidence>
<protein>
    <recommendedName>
        <fullName evidence="4">BTB domain-containing protein</fullName>
    </recommendedName>
</protein>
<feature type="region of interest" description="Disordered" evidence="3">
    <location>
        <begin position="149"/>
        <end position="173"/>
    </location>
</feature>
<dbReference type="SUPFAM" id="SSF54695">
    <property type="entry name" value="POZ domain"/>
    <property type="match status" value="1"/>
</dbReference>
<feature type="domain" description="BTB" evidence="4">
    <location>
        <begin position="32"/>
        <end position="97"/>
    </location>
</feature>
<dbReference type="SUPFAM" id="SSF46689">
    <property type="entry name" value="Homeodomain-like"/>
    <property type="match status" value="2"/>
</dbReference>
<dbReference type="InterPro" id="IPR051095">
    <property type="entry name" value="Dros_DevTransReg"/>
</dbReference>
<organism evidence="5 6">
    <name type="scientific">Laodelphax striatellus</name>
    <name type="common">Small brown planthopper</name>
    <name type="synonym">Delphax striatella</name>
    <dbReference type="NCBI Taxonomy" id="195883"/>
    <lineage>
        <taxon>Eukaryota</taxon>
        <taxon>Metazoa</taxon>
        <taxon>Ecdysozoa</taxon>
        <taxon>Arthropoda</taxon>
        <taxon>Hexapoda</taxon>
        <taxon>Insecta</taxon>
        <taxon>Pterygota</taxon>
        <taxon>Neoptera</taxon>
        <taxon>Paraneoptera</taxon>
        <taxon>Hemiptera</taxon>
        <taxon>Auchenorrhyncha</taxon>
        <taxon>Fulgoroidea</taxon>
        <taxon>Delphacidae</taxon>
        <taxon>Criomorphinae</taxon>
        <taxon>Laodelphax</taxon>
    </lineage>
</organism>
<keyword evidence="6" id="KW-1185">Reference proteome</keyword>
<dbReference type="PROSITE" id="PS50097">
    <property type="entry name" value="BTB"/>
    <property type="match status" value="1"/>
</dbReference>
<dbReference type="AlphaFoldDB" id="A0A482WLJ0"/>
<dbReference type="CDD" id="cd18315">
    <property type="entry name" value="BTB_POZ_BAB-like"/>
    <property type="match status" value="1"/>
</dbReference>
<dbReference type="SMR" id="A0A482WLJ0"/>
<gene>
    <name evidence="5" type="ORF">LSTR_LSTR011666</name>
</gene>
<dbReference type="Pfam" id="PF00651">
    <property type="entry name" value="BTB"/>
    <property type="match status" value="1"/>
</dbReference>
<dbReference type="InterPro" id="IPR000210">
    <property type="entry name" value="BTB/POZ_dom"/>
</dbReference>
<evidence type="ECO:0000256" key="1">
    <source>
        <dbReference type="ARBA" id="ARBA00004123"/>
    </source>
</evidence>
<dbReference type="GO" id="GO:0003677">
    <property type="term" value="F:DNA binding"/>
    <property type="evidence" value="ECO:0007669"/>
    <property type="project" value="InterPro"/>
</dbReference>
<proteinExistence type="predicted"/>
<dbReference type="SMART" id="SM00225">
    <property type="entry name" value="BTB"/>
    <property type="match status" value="1"/>
</dbReference>
<dbReference type="OrthoDB" id="6630261at2759"/>
<dbReference type="InterPro" id="IPR007889">
    <property type="entry name" value="HTH_Psq"/>
</dbReference>
<comment type="caution">
    <text evidence="5">The sequence shown here is derived from an EMBL/GenBank/DDBJ whole genome shotgun (WGS) entry which is preliminary data.</text>
</comment>
<sequence length="503" mass="56558">MTAQPFYSMKWENYFYHVSELFHQLLDSGSMSDITLYAEGTKLNCHKILLSACSPYFQEILSNVGSKNAAIIISGIEGEDVRSCIEFIYKGEVNVTADRLDSVLKAAEALKICGLTDVKREINETDPTIIVNNQSEKDSGSKLVLKRQSPLSNNKTKGEISANPNNHKRRSEEERPFIVLPENMLFMKDTEEVVGEICESESENISESTIQLERGNEADSNHLTIELNIDENNLVDCGDLKVDDMRILKRKENRKKLYSEEAMQAALEDMKSGENLVKSAEKHCVPKTTLYCRARAIGACPRFKKRGYPREKMVAALQAVAGGCSLQYASREYGIPKTVLWRRAKKPFDKLRSLSPDASTTVEDNVSIRRVSPQYQIPKATLFRWEKVGAANKETEATFLESPMTVDEEIKEIKGELLSVESENDEEIVEVASSSNMEEDNNDLQVNYLENTGFSNSSIIILSSVEQHNGENKFTNLRGTLSEEIFVKNDDINASESQLAKKD</sequence>
<dbReference type="InterPro" id="IPR011333">
    <property type="entry name" value="SKP1/BTB/POZ_sf"/>
</dbReference>
<dbReference type="Gene3D" id="1.10.10.60">
    <property type="entry name" value="Homeodomain-like"/>
    <property type="match status" value="2"/>
</dbReference>
<dbReference type="Pfam" id="PF05225">
    <property type="entry name" value="HTH_psq"/>
    <property type="match status" value="1"/>
</dbReference>
<keyword evidence="2" id="KW-0539">Nucleus</keyword>
<dbReference type="PANTHER" id="PTHR23110:SF109">
    <property type="entry name" value="FI07618P-RELATED"/>
    <property type="match status" value="1"/>
</dbReference>